<feature type="domain" description="ABC transmembrane type-1" evidence="12">
    <location>
        <begin position="168"/>
        <end position="447"/>
    </location>
</feature>
<keyword evidence="9 10" id="KW-0472">Membrane</keyword>
<dbReference type="SMART" id="SM00382">
    <property type="entry name" value="AAA"/>
    <property type="match status" value="1"/>
</dbReference>
<dbReference type="GO" id="GO:0008233">
    <property type="term" value="F:peptidase activity"/>
    <property type="evidence" value="ECO:0007669"/>
    <property type="project" value="InterPro"/>
</dbReference>
<keyword evidence="2" id="KW-0813">Transport</keyword>
<evidence type="ECO:0000256" key="3">
    <source>
        <dbReference type="ARBA" id="ARBA00022475"/>
    </source>
</evidence>
<keyword evidence="15" id="KW-1185">Reference proteome</keyword>
<dbReference type="InterPro" id="IPR003593">
    <property type="entry name" value="AAA+_ATPase"/>
</dbReference>
<sequence length="719" mass="78296">MNLPKLLADTELSPTHGVECLIALLAFYGIHVDLAALVHEFDPERKGFDGKALVLAARSVKMKSQLGEINFERMDNLPTPCLVKQRSGTWAMLVRYGMQQGSTRPVALVQKADMSQESLEIPEIQKRLTGEVVHVATRAGAASSQKLRFNLKWFRPMLAKHKVAVFEILLASLLVNLLGLVGPIGFQVVMDKVLVNRAFETLWTVGGLLVVAAVAETGLSALRAYLTAHLGCKLDVRLGARAFAQLLGQPLSYFQARQVGEIIQRLGELDSVRGFLVNGLLTATLDVPFMLLYLWVMWGYASKLTLISLGFIAVFALIAVVIGPVLRQRVKNLYERAAASKAYAVETVKGIRTVKASAQEPWQRKGWEDLLAGQAAANFEAAKTGALGSEMIQGVNRLMMVMLLCFGALEVIAGNLTVGALIAFNMMSQRVTQPVLRLAQLWQNLQEMRVALNRISELMDSPTEDSGMGILPPKKLQGKVEFREVTFHYPGRDRPALRDLSFVVPAGAVVGVVGRSGSGKSTLGHLLQRFHQPSGGTVLLDDMDLRHLRLSWLRPSLGVVLQDNELFGGTIRDNIAQSDPRMPYERVEAAAKLACADDFIQTELERAYDTHVGEGGALLSGGQRQRIAIARALAADPRLLIFDEATSALDSESTADFAANLPRICQGRTVFLVTHDLNLLSHCSYVLLLENGALAEAGSPDALHAAGGKLASLFNTGRL</sequence>
<dbReference type="FunFam" id="3.40.50.300:FF:000299">
    <property type="entry name" value="ABC transporter ATP-binding protein/permease"/>
    <property type="match status" value="1"/>
</dbReference>
<evidence type="ECO:0000256" key="7">
    <source>
        <dbReference type="ARBA" id="ARBA00022840"/>
    </source>
</evidence>
<dbReference type="InterPro" id="IPR039421">
    <property type="entry name" value="Type_1_exporter"/>
</dbReference>
<dbReference type="AlphaFoldDB" id="A0A930UEF4"/>
<dbReference type="InterPro" id="IPR036640">
    <property type="entry name" value="ABC1_TM_sf"/>
</dbReference>
<evidence type="ECO:0000313" key="15">
    <source>
        <dbReference type="Proteomes" id="UP000604381"/>
    </source>
</evidence>
<feature type="domain" description="ABC transporter" evidence="11">
    <location>
        <begin position="480"/>
        <end position="716"/>
    </location>
</feature>
<evidence type="ECO:0000256" key="6">
    <source>
        <dbReference type="ARBA" id="ARBA00022801"/>
    </source>
</evidence>
<protein>
    <submittedName>
        <fullName evidence="14">ATP-binding cassette domain-containing protein</fullName>
    </submittedName>
</protein>
<dbReference type="InterPro" id="IPR005074">
    <property type="entry name" value="Peptidase_C39"/>
</dbReference>
<proteinExistence type="predicted"/>
<comment type="subcellular location">
    <subcellularLocation>
        <location evidence="1">Cell membrane</location>
        <topology evidence="1">Multi-pass membrane protein</topology>
    </subcellularLocation>
</comment>
<feature type="domain" description="Peptidase C39" evidence="13">
    <location>
        <begin position="9"/>
        <end position="135"/>
    </location>
</feature>
<dbReference type="Pfam" id="PF00664">
    <property type="entry name" value="ABC_membrane"/>
    <property type="match status" value="1"/>
</dbReference>
<dbReference type="Pfam" id="PF00005">
    <property type="entry name" value="ABC_tran"/>
    <property type="match status" value="1"/>
</dbReference>
<dbReference type="InterPro" id="IPR017871">
    <property type="entry name" value="ABC_transporter-like_CS"/>
</dbReference>
<dbReference type="Proteomes" id="UP000604381">
    <property type="component" value="Unassembled WGS sequence"/>
</dbReference>
<dbReference type="PROSITE" id="PS50929">
    <property type="entry name" value="ABC_TM1F"/>
    <property type="match status" value="1"/>
</dbReference>
<gene>
    <name evidence="14" type="ORF">ISN26_08170</name>
</gene>
<evidence type="ECO:0000256" key="5">
    <source>
        <dbReference type="ARBA" id="ARBA00022741"/>
    </source>
</evidence>
<keyword evidence="8 10" id="KW-1133">Transmembrane helix</keyword>
<dbReference type="EMBL" id="JADHEI010000065">
    <property type="protein sequence ID" value="MBF2736018.1"/>
    <property type="molecule type" value="Genomic_DNA"/>
</dbReference>
<dbReference type="InterPro" id="IPR027417">
    <property type="entry name" value="P-loop_NTPase"/>
</dbReference>
<evidence type="ECO:0000256" key="8">
    <source>
        <dbReference type="ARBA" id="ARBA00022989"/>
    </source>
</evidence>
<organism evidence="14 15">
    <name type="scientific">Candidatus Amphirhobacter heronislandensis</name>
    <dbReference type="NCBI Taxonomy" id="1732024"/>
    <lineage>
        <taxon>Bacteria</taxon>
        <taxon>Pseudomonadati</taxon>
        <taxon>Pseudomonadota</taxon>
        <taxon>Gammaproteobacteria</taxon>
        <taxon>Candidatus Tethybacterales</taxon>
        <taxon>Candidatus Tethybacteraceae</taxon>
        <taxon>Candidatus Amphirhobacter</taxon>
    </lineage>
</organism>
<dbReference type="GO" id="GO:0005524">
    <property type="term" value="F:ATP binding"/>
    <property type="evidence" value="ECO:0007669"/>
    <property type="project" value="UniProtKB-KW"/>
</dbReference>
<keyword evidence="6" id="KW-0378">Hydrolase</keyword>
<keyword evidence="3" id="KW-1003">Cell membrane</keyword>
<dbReference type="GO" id="GO:0005886">
    <property type="term" value="C:plasma membrane"/>
    <property type="evidence" value="ECO:0007669"/>
    <property type="project" value="UniProtKB-SubCell"/>
</dbReference>
<dbReference type="PROSITE" id="PS50893">
    <property type="entry name" value="ABC_TRANSPORTER_2"/>
    <property type="match status" value="1"/>
</dbReference>
<dbReference type="Gene3D" id="3.40.50.300">
    <property type="entry name" value="P-loop containing nucleotide triphosphate hydrolases"/>
    <property type="match status" value="1"/>
</dbReference>
<evidence type="ECO:0000313" key="14">
    <source>
        <dbReference type="EMBL" id="MBF2736018.1"/>
    </source>
</evidence>
<feature type="transmembrane region" description="Helical" evidence="10">
    <location>
        <begin position="304"/>
        <end position="326"/>
    </location>
</feature>
<evidence type="ECO:0000256" key="1">
    <source>
        <dbReference type="ARBA" id="ARBA00004651"/>
    </source>
</evidence>
<feature type="transmembrane region" description="Helical" evidence="10">
    <location>
        <begin position="202"/>
        <end position="226"/>
    </location>
</feature>
<feature type="transmembrane region" description="Helical" evidence="10">
    <location>
        <begin position="164"/>
        <end position="190"/>
    </location>
</feature>
<dbReference type="SUPFAM" id="SSF90123">
    <property type="entry name" value="ABC transporter transmembrane region"/>
    <property type="match status" value="1"/>
</dbReference>
<evidence type="ECO:0000259" key="11">
    <source>
        <dbReference type="PROSITE" id="PS50893"/>
    </source>
</evidence>
<dbReference type="PANTHER" id="PTHR43394">
    <property type="entry name" value="ATP-DEPENDENT PERMEASE MDL1, MITOCHONDRIAL"/>
    <property type="match status" value="1"/>
</dbReference>
<reference evidence="14" key="1">
    <citation type="submission" date="2020-10" db="EMBL/GenBank/DDBJ databases">
        <title>An improved Amphimedon queenslandica hologenome assembly reveals how three proteobacterial symbionts can extend the metabolic phenotypic of their marine sponge host.</title>
        <authorList>
            <person name="Degnan B."/>
            <person name="Degnan S."/>
            <person name="Xiang X."/>
        </authorList>
    </citation>
    <scope>NUCLEOTIDE SEQUENCE</scope>
    <source>
        <strain evidence="14">AqS2</strain>
    </source>
</reference>
<feature type="transmembrane region" description="Helical" evidence="10">
    <location>
        <begin position="401"/>
        <end position="424"/>
    </location>
</feature>
<dbReference type="PANTHER" id="PTHR43394:SF1">
    <property type="entry name" value="ATP-BINDING CASSETTE SUB-FAMILY B MEMBER 10, MITOCHONDRIAL"/>
    <property type="match status" value="1"/>
</dbReference>
<dbReference type="Gene3D" id="1.20.1560.10">
    <property type="entry name" value="ABC transporter type 1, transmembrane domain"/>
    <property type="match status" value="1"/>
</dbReference>
<evidence type="ECO:0000256" key="4">
    <source>
        <dbReference type="ARBA" id="ARBA00022692"/>
    </source>
</evidence>
<evidence type="ECO:0000256" key="9">
    <source>
        <dbReference type="ARBA" id="ARBA00023136"/>
    </source>
</evidence>
<dbReference type="GO" id="GO:0015421">
    <property type="term" value="F:ABC-type oligopeptide transporter activity"/>
    <property type="evidence" value="ECO:0007669"/>
    <property type="project" value="TreeGrafter"/>
</dbReference>
<dbReference type="Gene3D" id="3.90.70.10">
    <property type="entry name" value="Cysteine proteinases"/>
    <property type="match status" value="1"/>
</dbReference>
<evidence type="ECO:0000256" key="10">
    <source>
        <dbReference type="SAM" id="Phobius"/>
    </source>
</evidence>
<keyword evidence="5" id="KW-0547">Nucleotide-binding</keyword>
<evidence type="ECO:0000259" key="12">
    <source>
        <dbReference type="PROSITE" id="PS50929"/>
    </source>
</evidence>
<dbReference type="GO" id="GO:0006508">
    <property type="term" value="P:proteolysis"/>
    <property type="evidence" value="ECO:0007669"/>
    <property type="project" value="InterPro"/>
</dbReference>
<dbReference type="PROSITE" id="PS50990">
    <property type="entry name" value="PEPTIDASE_C39"/>
    <property type="match status" value="1"/>
</dbReference>
<dbReference type="PROSITE" id="PS00211">
    <property type="entry name" value="ABC_TRANSPORTER_1"/>
    <property type="match status" value="1"/>
</dbReference>
<dbReference type="Pfam" id="PF03412">
    <property type="entry name" value="Peptidase_C39"/>
    <property type="match status" value="1"/>
</dbReference>
<comment type="caution">
    <text evidence="14">The sequence shown here is derived from an EMBL/GenBank/DDBJ whole genome shotgun (WGS) entry which is preliminary data.</text>
</comment>
<dbReference type="InterPro" id="IPR011527">
    <property type="entry name" value="ABC1_TM_dom"/>
</dbReference>
<keyword evidence="7 14" id="KW-0067">ATP-binding</keyword>
<feature type="transmembrane region" description="Helical" evidence="10">
    <location>
        <begin position="275"/>
        <end position="298"/>
    </location>
</feature>
<feature type="transmembrane region" description="Helical" evidence="10">
    <location>
        <begin position="20"/>
        <end position="38"/>
    </location>
</feature>
<dbReference type="GO" id="GO:0016887">
    <property type="term" value="F:ATP hydrolysis activity"/>
    <property type="evidence" value="ECO:0007669"/>
    <property type="project" value="InterPro"/>
</dbReference>
<accession>A0A930UEF4</accession>
<dbReference type="SUPFAM" id="SSF52540">
    <property type="entry name" value="P-loop containing nucleoside triphosphate hydrolases"/>
    <property type="match status" value="1"/>
</dbReference>
<name>A0A930UEF4_9GAMM</name>
<evidence type="ECO:0000259" key="13">
    <source>
        <dbReference type="PROSITE" id="PS50990"/>
    </source>
</evidence>
<dbReference type="InterPro" id="IPR003439">
    <property type="entry name" value="ABC_transporter-like_ATP-bd"/>
</dbReference>
<evidence type="ECO:0000256" key="2">
    <source>
        <dbReference type="ARBA" id="ARBA00022448"/>
    </source>
</evidence>
<keyword evidence="4 10" id="KW-0812">Transmembrane</keyword>